<gene>
    <name evidence="2" type="ORF">GGR02_002390</name>
</gene>
<dbReference type="InterPro" id="IPR028946">
    <property type="entry name" value="Ntox44"/>
</dbReference>
<keyword evidence="3" id="KW-1185">Reference proteome</keyword>
<sequence length="138" mass="15068">MKKLFSIIVSLVLLILIGNTYHTPKARAAVPTPDITSEFSYKMRKNALYMAYYALNDKTYPIGTGLEFASKVRPGGEWDYKQTYGATTTYIFGGMTVRGEDLGNMHYGYVGSASGFSSTLLKSAAGAVQIYSGTSNLF</sequence>
<evidence type="ECO:0000313" key="2">
    <source>
        <dbReference type="EMBL" id="MBB4074623.1"/>
    </source>
</evidence>
<accession>A0A840DSH1</accession>
<dbReference type="Proteomes" id="UP000559598">
    <property type="component" value="Unassembled WGS sequence"/>
</dbReference>
<feature type="domain" description="Bacterial toxin 44" evidence="1">
    <location>
        <begin position="68"/>
        <end position="135"/>
    </location>
</feature>
<evidence type="ECO:0000259" key="1">
    <source>
        <dbReference type="Pfam" id="PF15607"/>
    </source>
</evidence>
<evidence type="ECO:0000313" key="3">
    <source>
        <dbReference type="Proteomes" id="UP000559598"/>
    </source>
</evidence>
<comment type="caution">
    <text evidence="2">The sequence shown here is derived from an EMBL/GenBank/DDBJ whole genome shotgun (WGS) entry which is preliminary data.</text>
</comment>
<reference evidence="2 3" key="1">
    <citation type="submission" date="2020-08" db="EMBL/GenBank/DDBJ databases">
        <title>Genomic Encyclopedia of Type Strains, Phase IV (KMG-IV): sequencing the most valuable type-strain genomes for metagenomic binning, comparative biology and taxonomic classification.</title>
        <authorList>
            <person name="Goeker M."/>
        </authorList>
    </citation>
    <scope>NUCLEOTIDE SEQUENCE [LARGE SCALE GENOMIC DNA]</scope>
    <source>
        <strain evidence="2 3">DSM 17075</strain>
    </source>
</reference>
<dbReference type="EMBL" id="JACIDE010000017">
    <property type="protein sequence ID" value="MBB4074623.1"/>
    <property type="molecule type" value="Genomic_DNA"/>
</dbReference>
<dbReference type="RefSeq" id="WP_183185055.1">
    <property type="nucleotide sequence ID" value="NZ_BMNP01000016.1"/>
</dbReference>
<protein>
    <recommendedName>
        <fullName evidence="1">Bacterial toxin 44 domain-containing protein</fullName>
    </recommendedName>
</protein>
<proteinExistence type="predicted"/>
<organism evidence="2 3">
    <name type="scientific">Anoxybacteroides voinovskiense</name>
    <dbReference type="NCBI Taxonomy" id="230470"/>
    <lineage>
        <taxon>Bacteria</taxon>
        <taxon>Bacillati</taxon>
        <taxon>Bacillota</taxon>
        <taxon>Bacilli</taxon>
        <taxon>Bacillales</taxon>
        <taxon>Anoxybacillaceae</taxon>
        <taxon>Anoxybacteroides</taxon>
    </lineage>
</organism>
<name>A0A840DSH1_9BACL</name>
<dbReference type="Pfam" id="PF15607">
    <property type="entry name" value="Ntox44"/>
    <property type="match status" value="1"/>
</dbReference>
<dbReference type="AlphaFoldDB" id="A0A840DSH1"/>